<keyword evidence="4" id="KW-1185">Reference proteome</keyword>
<dbReference type="AlphaFoldDB" id="A0A420VQT5"/>
<gene>
    <name evidence="3" type="ORF">D7322_25260</name>
</gene>
<dbReference type="GO" id="GO:0008168">
    <property type="term" value="F:methyltransferase activity"/>
    <property type="evidence" value="ECO:0007669"/>
    <property type="project" value="InterPro"/>
</dbReference>
<protein>
    <submittedName>
        <fullName evidence="3">Metal-binding protein</fullName>
    </submittedName>
</protein>
<dbReference type="InterPro" id="IPR035451">
    <property type="entry name" value="Ada-like_dom_sf"/>
</dbReference>
<evidence type="ECO:0000256" key="1">
    <source>
        <dbReference type="ARBA" id="ARBA00023159"/>
    </source>
</evidence>
<reference evidence="3 4" key="1">
    <citation type="submission" date="2018-10" db="EMBL/GenBank/DDBJ databases">
        <title>Sphingobacterium sp. M05W1-28.</title>
        <authorList>
            <person name="Cai H."/>
        </authorList>
    </citation>
    <scope>NUCLEOTIDE SEQUENCE [LARGE SCALE GENOMIC DNA]</scope>
    <source>
        <strain evidence="3 4">M05W1-28</strain>
    </source>
</reference>
<dbReference type="Gene3D" id="3.40.10.10">
    <property type="entry name" value="DNA Methylphosphotriester Repair Domain"/>
    <property type="match status" value="1"/>
</dbReference>
<dbReference type="GO" id="GO:0003677">
    <property type="term" value="F:DNA binding"/>
    <property type="evidence" value="ECO:0007669"/>
    <property type="project" value="InterPro"/>
</dbReference>
<keyword evidence="1" id="KW-0010">Activator</keyword>
<accession>A0A420VQT5</accession>
<comment type="caution">
    <text evidence="3">The sequence shown here is derived from an EMBL/GenBank/DDBJ whole genome shotgun (WGS) entry which is preliminary data.</text>
</comment>
<dbReference type="OrthoDB" id="894286at2"/>
<dbReference type="EMBL" id="RBWS01000026">
    <property type="protein sequence ID" value="RKO68710.1"/>
    <property type="molecule type" value="Genomic_DNA"/>
</dbReference>
<dbReference type="GO" id="GO:0006355">
    <property type="term" value="P:regulation of DNA-templated transcription"/>
    <property type="evidence" value="ECO:0007669"/>
    <property type="project" value="InterPro"/>
</dbReference>
<dbReference type="RefSeq" id="WP_121126964.1">
    <property type="nucleotide sequence ID" value="NZ_RBWS01000026.1"/>
</dbReference>
<dbReference type="GO" id="GO:0006281">
    <property type="term" value="P:DNA repair"/>
    <property type="evidence" value="ECO:0007669"/>
    <property type="project" value="InterPro"/>
</dbReference>
<dbReference type="InterPro" id="IPR004026">
    <property type="entry name" value="Ada_DNA_repair_Zn-bd"/>
</dbReference>
<feature type="domain" description="Ada DNA repair metal-binding" evidence="2">
    <location>
        <begin position="31"/>
        <end position="75"/>
    </location>
</feature>
<dbReference type="SUPFAM" id="SSF57884">
    <property type="entry name" value="Ada DNA repair protein, N-terminal domain (N-Ada 10)"/>
    <property type="match status" value="1"/>
</dbReference>
<proteinExistence type="predicted"/>
<name>A0A420VQT5_9SPHI</name>
<sequence length="94" mass="10553">MIRHMDLGGTAAERTKSLSSCIRKGEITLGGYKKAKIYGRLNCATGKRMKVEHRVFFRDEADAVSHGYRPCGHCMREKYKEWKTKAAGASACLK</sequence>
<evidence type="ECO:0000259" key="2">
    <source>
        <dbReference type="Pfam" id="PF02805"/>
    </source>
</evidence>
<dbReference type="GO" id="GO:0008270">
    <property type="term" value="F:zinc ion binding"/>
    <property type="evidence" value="ECO:0007669"/>
    <property type="project" value="InterPro"/>
</dbReference>
<dbReference type="Pfam" id="PF02805">
    <property type="entry name" value="Ada_Zn_binding"/>
    <property type="match status" value="1"/>
</dbReference>
<organism evidence="3 4">
    <name type="scientific">Sphingobacterium puteale</name>
    <dbReference type="NCBI Taxonomy" id="2420510"/>
    <lineage>
        <taxon>Bacteria</taxon>
        <taxon>Pseudomonadati</taxon>
        <taxon>Bacteroidota</taxon>
        <taxon>Sphingobacteriia</taxon>
        <taxon>Sphingobacteriales</taxon>
        <taxon>Sphingobacteriaceae</taxon>
        <taxon>Sphingobacterium</taxon>
    </lineage>
</organism>
<evidence type="ECO:0000313" key="3">
    <source>
        <dbReference type="EMBL" id="RKO68710.1"/>
    </source>
</evidence>
<evidence type="ECO:0000313" key="4">
    <source>
        <dbReference type="Proteomes" id="UP000282423"/>
    </source>
</evidence>
<dbReference type="Proteomes" id="UP000282423">
    <property type="component" value="Unassembled WGS sequence"/>
</dbReference>